<evidence type="ECO:0000256" key="6">
    <source>
        <dbReference type="ARBA" id="ARBA00023002"/>
    </source>
</evidence>
<keyword evidence="9" id="KW-1015">Disulfide bond</keyword>
<evidence type="ECO:0000256" key="11">
    <source>
        <dbReference type="ARBA" id="ARBA00046340"/>
    </source>
</evidence>
<evidence type="ECO:0000313" key="12">
    <source>
        <dbReference type="EMBL" id="RKL24452.1"/>
    </source>
</evidence>
<evidence type="ECO:0000256" key="8">
    <source>
        <dbReference type="ARBA" id="ARBA00023033"/>
    </source>
</evidence>
<dbReference type="Proteomes" id="UP000285860">
    <property type="component" value="Unassembled WGS sequence"/>
</dbReference>
<comment type="caution">
    <text evidence="12">The sequence shown here is derived from an EMBL/GenBank/DDBJ whole genome shotgun (WGS) entry which is preliminary data.</text>
</comment>
<evidence type="ECO:0000256" key="1">
    <source>
        <dbReference type="ARBA" id="ARBA00001973"/>
    </source>
</evidence>
<sequence length="251" mass="27626">MYTSTLLLTLGGNDSSVDNANTNLAVNPLYDLPKSKWWMQADRGCDAVPPPKGEFLELPAGKSFMTELANNRAFTTLSYKGELTTEWQDGKNRSMPWRGPEGGCLMDGGDGSGGELHTKNIESTGGTAWAISSPFFRETWYDVPADMPACPEEGCYCAWLWIPDGCGQPNMYMQNHRCKVTGSTSTKKLGKPKPPVYCRDNPTKCVPGPKQMMAWNQAEGNNVNPPNGKTPTYNQRMGFMDGAQDDIFVDE</sequence>
<comment type="subcellular location">
    <subcellularLocation>
        <location evidence="2">Secreted</location>
    </subcellularLocation>
</comment>
<dbReference type="VEuPathDB" id="FungiDB:FOXG_11625"/>
<accession>A0A420S5B5</accession>
<dbReference type="GO" id="GO:0046872">
    <property type="term" value="F:metal ion binding"/>
    <property type="evidence" value="ECO:0007669"/>
    <property type="project" value="UniProtKB-KW"/>
</dbReference>
<protein>
    <submittedName>
        <fullName evidence="12">Uncharacterized protein</fullName>
    </submittedName>
</protein>
<keyword evidence="10" id="KW-0325">Glycoprotein</keyword>
<dbReference type="GO" id="GO:0005576">
    <property type="term" value="C:extracellular region"/>
    <property type="evidence" value="ECO:0007669"/>
    <property type="project" value="UniProtKB-SubCell"/>
</dbReference>
<keyword evidence="7" id="KW-0186">Copper</keyword>
<dbReference type="VEuPathDB" id="FungiDB:FOC4_g10007916"/>
<evidence type="ECO:0000256" key="2">
    <source>
        <dbReference type="ARBA" id="ARBA00004613"/>
    </source>
</evidence>
<keyword evidence="8" id="KW-0503">Monooxygenase</keyword>
<evidence type="ECO:0000313" key="13">
    <source>
        <dbReference type="Proteomes" id="UP000285860"/>
    </source>
</evidence>
<evidence type="ECO:0000256" key="5">
    <source>
        <dbReference type="ARBA" id="ARBA00022729"/>
    </source>
</evidence>
<keyword evidence="6" id="KW-0560">Oxidoreductase</keyword>
<keyword evidence="4" id="KW-0479">Metal-binding</keyword>
<name>A0A420S5B5_FUSOX</name>
<dbReference type="GO" id="GO:0004497">
    <property type="term" value="F:monooxygenase activity"/>
    <property type="evidence" value="ECO:0007669"/>
    <property type="project" value="UniProtKB-KW"/>
</dbReference>
<dbReference type="Pfam" id="PF22810">
    <property type="entry name" value="LPMO_AA14"/>
    <property type="match status" value="2"/>
</dbReference>
<evidence type="ECO:0000256" key="3">
    <source>
        <dbReference type="ARBA" id="ARBA00022525"/>
    </source>
</evidence>
<dbReference type="AlphaFoldDB" id="A0A420S5B5"/>
<dbReference type="VEuPathDB" id="FungiDB:FOIG_04020"/>
<reference evidence="12 13" key="1">
    <citation type="journal article" date="2018" name="Sci. Rep.">
        <title>Characterisation of pathogen-specific regions and novel effector candidates in Fusarium oxysporum f. sp. cepae.</title>
        <authorList>
            <person name="Armitage A.D."/>
            <person name="Taylor A."/>
            <person name="Sobczyk M.K."/>
            <person name="Baxter L."/>
            <person name="Greenfield B.P."/>
            <person name="Bates H.J."/>
            <person name="Wilson F."/>
            <person name="Jackson A.C."/>
            <person name="Ott S."/>
            <person name="Harrison R.J."/>
            <person name="Clarkson J.P."/>
        </authorList>
    </citation>
    <scope>NUCLEOTIDE SEQUENCE [LARGE SCALE GENOMIC DNA]</scope>
    <source>
        <strain evidence="12 13">Fo_A28</strain>
    </source>
</reference>
<gene>
    <name evidence="12" type="ORF">BFJ68_g456</name>
</gene>
<evidence type="ECO:0000256" key="9">
    <source>
        <dbReference type="ARBA" id="ARBA00023157"/>
    </source>
</evidence>
<evidence type="ECO:0000256" key="7">
    <source>
        <dbReference type="ARBA" id="ARBA00023008"/>
    </source>
</evidence>
<dbReference type="VEuPathDB" id="FungiDB:HZS61_016679"/>
<dbReference type="VEuPathDB" id="FungiDB:FOC1_g10010372"/>
<evidence type="ECO:0000256" key="4">
    <source>
        <dbReference type="ARBA" id="ARBA00022723"/>
    </source>
</evidence>
<organism evidence="12 13">
    <name type="scientific">Fusarium oxysporum</name>
    <name type="common">Fusarium vascular wilt</name>
    <dbReference type="NCBI Taxonomy" id="5507"/>
    <lineage>
        <taxon>Eukaryota</taxon>
        <taxon>Fungi</taxon>
        <taxon>Dikarya</taxon>
        <taxon>Ascomycota</taxon>
        <taxon>Pezizomycotina</taxon>
        <taxon>Sordariomycetes</taxon>
        <taxon>Hypocreomycetidae</taxon>
        <taxon>Hypocreales</taxon>
        <taxon>Nectriaceae</taxon>
        <taxon>Fusarium</taxon>
        <taxon>Fusarium oxysporum species complex</taxon>
    </lineage>
</organism>
<dbReference type="EMBL" id="MRCY01000002">
    <property type="protein sequence ID" value="RKL24452.1"/>
    <property type="molecule type" value="Genomic_DNA"/>
</dbReference>
<comment type="similarity">
    <text evidence="11">Belongs to the polysaccharide monooxygenase AA14 family.</text>
</comment>
<dbReference type="InterPro" id="IPR054497">
    <property type="entry name" value="LPMO_AA14"/>
</dbReference>
<keyword evidence="3" id="KW-0964">Secreted</keyword>
<dbReference type="VEuPathDB" id="FungiDB:FOMG_13616"/>
<proteinExistence type="inferred from homology"/>
<keyword evidence="5" id="KW-0732">Signal</keyword>
<evidence type="ECO:0000256" key="10">
    <source>
        <dbReference type="ARBA" id="ARBA00023180"/>
    </source>
</evidence>
<comment type="cofactor">
    <cofactor evidence="1">
        <name>Cu(2+)</name>
        <dbReference type="ChEBI" id="CHEBI:29036"/>
    </cofactor>
</comment>
<dbReference type="VEuPathDB" id="FungiDB:FOZG_11736"/>